<dbReference type="RefSeq" id="WP_191286446.1">
    <property type="nucleotide sequence ID" value="NZ_BNCH01000004.1"/>
</dbReference>
<feature type="chain" id="PRO_5045944712" evidence="5">
    <location>
        <begin position="20"/>
        <end position="496"/>
    </location>
</feature>
<dbReference type="PROSITE" id="PS51007">
    <property type="entry name" value="CYTC"/>
    <property type="match status" value="1"/>
</dbReference>
<dbReference type="EMBL" id="BNCH01000004">
    <property type="protein sequence ID" value="GHE99729.1"/>
    <property type="molecule type" value="Genomic_DNA"/>
</dbReference>
<keyword evidence="5" id="KW-0732">Signal</keyword>
<dbReference type="InterPro" id="IPR009056">
    <property type="entry name" value="Cyt_c-like_dom"/>
</dbReference>
<reference evidence="8" key="1">
    <citation type="journal article" date="2019" name="Int. J. Syst. Evol. Microbiol.">
        <title>The Global Catalogue of Microorganisms (GCM) 10K type strain sequencing project: providing services to taxonomists for standard genome sequencing and annotation.</title>
        <authorList>
            <consortium name="The Broad Institute Genomics Platform"/>
            <consortium name="The Broad Institute Genome Sequencing Center for Infectious Disease"/>
            <person name="Wu L."/>
            <person name="Ma J."/>
        </authorList>
    </citation>
    <scope>NUCLEOTIDE SEQUENCE [LARGE SCALE GENOMIC DNA]</scope>
    <source>
        <strain evidence="8">KCTC 42443</strain>
    </source>
</reference>
<sequence length="496" mass="53292">MRAPAILAFILFGCHMAQAKDAPPWGEPHLSPAPRTQAEQDRIRSTLGANPRALSAYEARPAGAATSMSPSARVPFSDPAIGLTADQKLEFRLGEALFEKLWVQGPASTISSDGLGPLYNARACSACHLNNGRGYPPAHPDDATPGLVLRLSQIGADGRTHPDPQYGFQIQDHATSGQTAEGSLSVTYAPQVKRFADGTKIELRVPTYSVANPSSGPIDDSTLTSPRVAPPMIGLGLLEAIPEADILKNADPDDADNDGISGRPNRAWSREFDQWMLGRFGHKAGNPTVRQQTAEAAHGDIGLSSTLFPAQYGDCTPKQADCRAARNGNSAQQDNQELGDTALDLMAFYAANLAVPVRILARAPQVLRGKSLFHDAGCAACHTPTFVTHRLPDDPARSFQLIWPYSDLLLHDMGDGLADRRPEGQASGREWRTAPLWGLGSTERVGGRKGFLHDGRARTVLEAIMWHGGEATAAREKVRLLDVEDRAALIAFLESL</sequence>
<gene>
    <name evidence="7" type="ORF">GCM10016455_20680</name>
</gene>
<dbReference type="InterPro" id="IPR010538">
    <property type="entry name" value="DHOR"/>
</dbReference>
<keyword evidence="1 4" id="KW-0349">Heme</keyword>
<dbReference type="PANTHER" id="PTHR30600:SF4">
    <property type="entry name" value="CYTOCHROME C DOMAIN-CONTAINING PROTEIN"/>
    <property type="match status" value="1"/>
</dbReference>
<dbReference type="InterPro" id="IPR051395">
    <property type="entry name" value="Cytochrome_c_Peroxidase/MauG"/>
</dbReference>
<keyword evidence="2 4" id="KW-0479">Metal-binding</keyword>
<organism evidence="7 8">
    <name type="scientific">Aliiroseovarius zhejiangensis</name>
    <dbReference type="NCBI Taxonomy" id="1632025"/>
    <lineage>
        <taxon>Bacteria</taxon>
        <taxon>Pseudomonadati</taxon>
        <taxon>Pseudomonadota</taxon>
        <taxon>Alphaproteobacteria</taxon>
        <taxon>Rhodobacterales</taxon>
        <taxon>Paracoccaceae</taxon>
        <taxon>Aliiroseovarius</taxon>
    </lineage>
</organism>
<evidence type="ECO:0000259" key="6">
    <source>
        <dbReference type="PROSITE" id="PS51007"/>
    </source>
</evidence>
<proteinExistence type="predicted"/>
<comment type="caution">
    <text evidence="7">The sequence shown here is derived from an EMBL/GenBank/DDBJ whole genome shotgun (WGS) entry which is preliminary data.</text>
</comment>
<evidence type="ECO:0000256" key="4">
    <source>
        <dbReference type="PROSITE-ProRule" id="PRU00433"/>
    </source>
</evidence>
<feature type="signal peptide" evidence="5">
    <location>
        <begin position="1"/>
        <end position="19"/>
    </location>
</feature>
<evidence type="ECO:0000256" key="5">
    <source>
        <dbReference type="SAM" id="SignalP"/>
    </source>
</evidence>
<feature type="domain" description="Cytochrome c" evidence="6">
    <location>
        <begin position="364"/>
        <end position="496"/>
    </location>
</feature>
<evidence type="ECO:0000313" key="8">
    <source>
        <dbReference type="Proteomes" id="UP000609802"/>
    </source>
</evidence>
<keyword evidence="8" id="KW-1185">Reference proteome</keyword>
<dbReference type="PIRSF" id="PIRSF028099">
    <property type="entry name" value="DUF1111"/>
    <property type="match status" value="1"/>
</dbReference>
<evidence type="ECO:0000256" key="1">
    <source>
        <dbReference type="ARBA" id="ARBA00022617"/>
    </source>
</evidence>
<dbReference type="InterPro" id="IPR036909">
    <property type="entry name" value="Cyt_c-like_dom_sf"/>
</dbReference>
<dbReference type="PANTHER" id="PTHR30600">
    <property type="entry name" value="CYTOCHROME C PEROXIDASE-RELATED"/>
    <property type="match status" value="1"/>
</dbReference>
<keyword evidence="3 4" id="KW-0408">Iron</keyword>
<dbReference type="Pfam" id="PF06537">
    <property type="entry name" value="DHOR"/>
    <property type="match status" value="2"/>
</dbReference>
<name>A0ABQ3J5U2_9RHOB</name>
<evidence type="ECO:0000256" key="2">
    <source>
        <dbReference type="ARBA" id="ARBA00022723"/>
    </source>
</evidence>
<dbReference type="Proteomes" id="UP000609802">
    <property type="component" value="Unassembled WGS sequence"/>
</dbReference>
<evidence type="ECO:0000313" key="7">
    <source>
        <dbReference type="EMBL" id="GHE99729.1"/>
    </source>
</evidence>
<protein>
    <submittedName>
        <fullName evidence="7">Thiol oxidoreductase</fullName>
    </submittedName>
</protein>
<dbReference type="Gene3D" id="1.10.760.10">
    <property type="entry name" value="Cytochrome c-like domain"/>
    <property type="match status" value="1"/>
</dbReference>
<accession>A0ABQ3J5U2</accession>
<evidence type="ECO:0000256" key="3">
    <source>
        <dbReference type="ARBA" id="ARBA00023004"/>
    </source>
</evidence>
<dbReference type="SUPFAM" id="SSF46626">
    <property type="entry name" value="Cytochrome c"/>
    <property type="match status" value="1"/>
</dbReference>